<evidence type="ECO:0000313" key="2">
    <source>
        <dbReference type="Proteomes" id="UP000637774"/>
    </source>
</evidence>
<proteinExistence type="predicted"/>
<gene>
    <name evidence="1" type="ORF">GCM10011495_38820</name>
</gene>
<protein>
    <submittedName>
        <fullName evidence="1">Uncharacterized protein</fullName>
    </submittedName>
</protein>
<reference evidence="2" key="1">
    <citation type="journal article" date="2019" name="Int. J. Syst. Evol. Microbiol.">
        <title>The Global Catalogue of Microorganisms (GCM) 10K type strain sequencing project: providing services to taxonomists for standard genome sequencing and annotation.</title>
        <authorList>
            <consortium name="The Broad Institute Genomics Platform"/>
            <consortium name="The Broad Institute Genome Sequencing Center for Infectious Disease"/>
            <person name="Wu L."/>
            <person name="Ma J."/>
        </authorList>
    </citation>
    <scope>NUCLEOTIDE SEQUENCE [LARGE SCALE GENOMIC DNA]</scope>
    <source>
        <strain evidence="2">CGMCC 1.14966</strain>
    </source>
</reference>
<organism evidence="1 2">
    <name type="scientific">Hymenobacter frigidus</name>
    <dbReference type="NCBI Taxonomy" id="1524095"/>
    <lineage>
        <taxon>Bacteria</taxon>
        <taxon>Pseudomonadati</taxon>
        <taxon>Bacteroidota</taxon>
        <taxon>Cytophagia</taxon>
        <taxon>Cytophagales</taxon>
        <taxon>Hymenobacteraceae</taxon>
        <taxon>Hymenobacter</taxon>
    </lineage>
</organism>
<dbReference type="Proteomes" id="UP000637774">
    <property type="component" value="Unassembled WGS sequence"/>
</dbReference>
<evidence type="ECO:0000313" key="1">
    <source>
        <dbReference type="EMBL" id="GGH91213.1"/>
    </source>
</evidence>
<comment type="caution">
    <text evidence="1">The sequence shown here is derived from an EMBL/GenBank/DDBJ whole genome shotgun (WGS) entry which is preliminary data.</text>
</comment>
<dbReference type="EMBL" id="BMGY01000066">
    <property type="protein sequence ID" value="GGH91213.1"/>
    <property type="molecule type" value="Genomic_DNA"/>
</dbReference>
<sequence length="70" mass="7836">MVSTFLPRLGVQLGGRTRLAYLLAPVYLRDAAADSAFPPSAYFESKPYIGERFIEENTAIAWLRENIADD</sequence>
<keyword evidence="2" id="KW-1185">Reference proteome</keyword>
<accession>A0ABQ2AJU8</accession>
<name>A0ABQ2AJU8_9BACT</name>